<name>A0AA47JDF0_VIBPH</name>
<gene>
    <name evidence="2" type="ORF">O1Q84_08655</name>
</gene>
<feature type="transmembrane region" description="Helical" evidence="1">
    <location>
        <begin position="84"/>
        <end position="104"/>
    </location>
</feature>
<keyword evidence="1" id="KW-0812">Transmembrane</keyword>
<accession>A0AA47JDF0</accession>
<reference evidence="2" key="1">
    <citation type="submission" date="2022-12" db="EMBL/GenBank/DDBJ databases">
        <title>Vibrio parahaemolyticus become highly virulent by producing novel Tc toxins.</title>
        <authorList>
            <person name="Yang F."/>
            <person name="You Y."/>
            <person name="Lai Q."/>
            <person name="Xu L."/>
            <person name="Li F."/>
        </authorList>
    </citation>
    <scope>NUCLEOTIDE SEQUENCE</scope>
    <source>
        <strain evidence="2">Vp-HL-202005</strain>
    </source>
</reference>
<keyword evidence="1" id="KW-0472">Membrane</keyword>
<feature type="transmembrane region" description="Helical" evidence="1">
    <location>
        <begin position="7"/>
        <end position="26"/>
    </location>
</feature>
<evidence type="ECO:0000313" key="3">
    <source>
        <dbReference type="Proteomes" id="UP001156560"/>
    </source>
</evidence>
<sequence>MREQKHPVHSALVLIISILLGAYSSYRLYEYFTLESLQHQISNNFPVIYLTTSHVISISGLILTPALTIFVASSVVSKASSISIKWVGYATVVALLVAIPGRVWEFGRLQNIAEIHGYLECPPFTIASSGMFVEAMVKEEKYCLEPEINRIGMYGYFHELERIDYYIKSKDNNIQ</sequence>
<evidence type="ECO:0000256" key="1">
    <source>
        <dbReference type="SAM" id="Phobius"/>
    </source>
</evidence>
<proteinExistence type="predicted"/>
<dbReference type="Proteomes" id="UP001156560">
    <property type="component" value="Chromosome 1"/>
</dbReference>
<feature type="transmembrane region" description="Helical" evidence="1">
    <location>
        <begin position="46"/>
        <end position="72"/>
    </location>
</feature>
<organism evidence="2 3">
    <name type="scientific">Vibrio parahaemolyticus</name>
    <dbReference type="NCBI Taxonomy" id="670"/>
    <lineage>
        <taxon>Bacteria</taxon>
        <taxon>Pseudomonadati</taxon>
        <taxon>Pseudomonadota</taxon>
        <taxon>Gammaproteobacteria</taxon>
        <taxon>Vibrionales</taxon>
        <taxon>Vibrionaceae</taxon>
        <taxon>Vibrio</taxon>
    </lineage>
</organism>
<keyword evidence="1" id="KW-1133">Transmembrane helix</keyword>
<dbReference type="AlphaFoldDB" id="A0AA47JDF0"/>
<dbReference type="RefSeq" id="WP_025508076.1">
    <property type="nucleotide sequence ID" value="NZ_CP046411.1"/>
</dbReference>
<protein>
    <submittedName>
        <fullName evidence="2">Uncharacterized protein</fullName>
    </submittedName>
</protein>
<dbReference type="EMBL" id="CP114194">
    <property type="protein sequence ID" value="WAT88778.1"/>
    <property type="molecule type" value="Genomic_DNA"/>
</dbReference>
<evidence type="ECO:0000313" key="2">
    <source>
        <dbReference type="EMBL" id="WAT88778.1"/>
    </source>
</evidence>